<name>A0A8H4XFF9_9HYPO</name>
<organism evidence="2 3">
    <name type="scientific">Fusarium zealandicum</name>
    <dbReference type="NCBI Taxonomy" id="1053134"/>
    <lineage>
        <taxon>Eukaryota</taxon>
        <taxon>Fungi</taxon>
        <taxon>Dikarya</taxon>
        <taxon>Ascomycota</taxon>
        <taxon>Pezizomycotina</taxon>
        <taxon>Sordariomycetes</taxon>
        <taxon>Hypocreomycetidae</taxon>
        <taxon>Hypocreales</taxon>
        <taxon>Nectriaceae</taxon>
        <taxon>Fusarium</taxon>
        <taxon>Fusarium staphyleae species complex</taxon>
    </lineage>
</organism>
<evidence type="ECO:0000313" key="3">
    <source>
        <dbReference type="Proteomes" id="UP000635477"/>
    </source>
</evidence>
<sequence length="708" mass="77980">MATPSSMPSPRSIFPAGSESCGGNTFAQLVSRFEILDVVSNVGSRRDSHASPKTKPGSAVKGPSTIHRQSPRLQKQFSHASTRTRDRSSTNSSQISPGRFITPRRGGSPRPRRAQTLGTKSPTILRSDATMRPRQQSVAERRKMFESADNKFTATQSASKLAHSKSWQSIKKKRSAPGPQTKTTASPSTSLSTTATQVQQYPSLLPASTTGIPSPRTLIASDDPFGTWRTPMSRPDDSWSSFKRDSFVVTVSDTSPSYIKSQYIEQDLCKVPSASKTQVNIEPVLNNRTVEAQSLSTEDPQHQGWVQNARKMASSLSSSLPVAAASARTQSHPSRNVPRQAPDAVTTFKSFRFGRTNTSSRQNLPRSRISSLRRKFDLPKSETAASVPFDDTKRRQNTFTKAEIPDWPSRIPLAKSSTISDLGSAKSRSKSHAPCWDQQPGDQPRTPIGRRKTEKNISPLKQRIDLFESLDSPSPASGRSEPVLEKRKSLVSNTHGKGPSASQLKALKGTLRRISTSFRRSSSEWSTTSSRQNTMEIAQVKDKEGIPADKDRMPFSPHTFGSIPERPALSQTHLANEISPLEISKWFSLHQQSLVRPGFNIDGEAGLNAPGTVTPVPLLTESQSRLSKTKLFRTRTANRFSLPDLGDDDGPFRLLKDTRHGPQRSSSPFVSRASCNLEQPRPVRANELRRLVSMCKHKVRKISGGRSE</sequence>
<proteinExistence type="predicted"/>
<feature type="compositionally biased region" description="Polar residues" evidence="1">
    <location>
        <begin position="150"/>
        <end position="169"/>
    </location>
</feature>
<feature type="region of interest" description="Disordered" evidence="1">
    <location>
        <begin position="1"/>
        <end position="21"/>
    </location>
</feature>
<feature type="compositionally biased region" description="Low complexity" evidence="1">
    <location>
        <begin position="181"/>
        <end position="194"/>
    </location>
</feature>
<feature type="compositionally biased region" description="Polar residues" evidence="1">
    <location>
        <begin position="490"/>
        <end position="503"/>
    </location>
</feature>
<evidence type="ECO:0000256" key="1">
    <source>
        <dbReference type="SAM" id="MobiDB-lite"/>
    </source>
</evidence>
<dbReference type="OrthoDB" id="5084700at2759"/>
<protein>
    <submittedName>
        <fullName evidence="2">Uncharacterized protein</fullName>
    </submittedName>
</protein>
<feature type="compositionally biased region" description="Basic and acidic residues" evidence="1">
    <location>
        <begin position="139"/>
        <end position="149"/>
    </location>
</feature>
<evidence type="ECO:0000313" key="2">
    <source>
        <dbReference type="EMBL" id="KAF4973232.1"/>
    </source>
</evidence>
<feature type="compositionally biased region" description="Polar residues" evidence="1">
    <location>
        <begin position="355"/>
        <end position="370"/>
    </location>
</feature>
<feature type="region of interest" description="Disordered" evidence="1">
    <location>
        <begin position="354"/>
        <end position="508"/>
    </location>
</feature>
<reference evidence="2" key="1">
    <citation type="journal article" date="2020" name="BMC Genomics">
        <title>Correction to: Identification and distribution of gene clusters required for synthesis of sphingolipid metabolism inhibitors in diverse species of the filamentous fungus Fusarium.</title>
        <authorList>
            <person name="Kim H.S."/>
            <person name="Lohmar J.M."/>
            <person name="Busman M."/>
            <person name="Brown D.W."/>
            <person name="Naumann T.A."/>
            <person name="Divon H.H."/>
            <person name="Lysoe E."/>
            <person name="Uhlig S."/>
            <person name="Proctor R.H."/>
        </authorList>
    </citation>
    <scope>NUCLEOTIDE SEQUENCE</scope>
    <source>
        <strain evidence="2">NRRL 22465</strain>
    </source>
</reference>
<keyword evidence="3" id="KW-1185">Reference proteome</keyword>
<gene>
    <name evidence="2" type="ORF">FZEAL_9384</name>
</gene>
<dbReference type="Proteomes" id="UP000635477">
    <property type="component" value="Unassembled WGS sequence"/>
</dbReference>
<accession>A0A8H4XFF9</accession>
<dbReference type="AlphaFoldDB" id="A0A8H4XFF9"/>
<feature type="region of interest" description="Disordered" evidence="1">
    <location>
        <begin position="42"/>
        <end position="194"/>
    </location>
</feature>
<reference evidence="2" key="2">
    <citation type="submission" date="2020-05" db="EMBL/GenBank/DDBJ databases">
        <authorList>
            <person name="Kim H.-S."/>
            <person name="Proctor R.H."/>
            <person name="Brown D.W."/>
        </authorList>
    </citation>
    <scope>NUCLEOTIDE SEQUENCE</scope>
    <source>
        <strain evidence="2">NRRL 22465</strain>
    </source>
</reference>
<feature type="compositionally biased region" description="Polar residues" evidence="1">
    <location>
        <begin position="66"/>
        <end position="80"/>
    </location>
</feature>
<comment type="caution">
    <text evidence="2">The sequence shown here is derived from an EMBL/GenBank/DDBJ whole genome shotgun (WGS) entry which is preliminary data.</text>
</comment>
<dbReference type="EMBL" id="JABEYC010000867">
    <property type="protein sequence ID" value="KAF4973232.1"/>
    <property type="molecule type" value="Genomic_DNA"/>
</dbReference>